<dbReference type="SUPFAM" id="SSF52833">
    <property type="entry name" value="Thioredoxin-like"/>
    <property type="match status" value="1"/>
</dbReference>
<accession>A0A7W8UHF1</accession>
<dbReference type="AlphaFoldDB" id="A0A7W8UHF1"/>
<evidence type="ECO:0000313" key="1">
    <source>
        <dbReference type="EMBL" id="MBB5539377.1"/>
    </source>
</evidence>
<dbReference type="RefSeq" id="WP_018327204.1">
    <property type="nucleotide sequence ID" value="NZ_JACHBK010000020.1"/>
</dbReference>
<dbReference type="InterPro" id="IPR036249">
    <property type="entry name" value="Thioredoxin-like_sf"/>
</dbReference>
<name>A0A7W8UHF1_9HYPH</name>
<dbReference type="Gene3D" id="3.40.30.10">
    <property type="entry name" value="Glutaredoxin"/>
    <property type="match status" value="1"/>
</dbReference>
<keyword evidence="2" id="KW-1185">Reference proteome</keyword>
<sequence length="265" mass="30180">MTTHKTGTREEWLAARLELLADEKELTRHSDMLAQRRQELPWVRIDKDYSFETDDGSASLIDLFNGRSQLLVYHFMFGPDYTAGCPSCSSIADGFNGIVVHLEHHDVAFAAVSRAPLAKLQVFKERMGWSFPWASSFGSDFNRDFSVWFTKEEQRDGGIEYNFHREAPMPQPLAGRSVQEWQLRGSEGPVAQIAAMTGTDVATYTRDRPGLSAFVLQDGAVYHTYSSFARGLDGVWGMYQWLDRAPLGRNENGVWWRRHDEYGRG</sequence>
<gene>
    <name evidence="1" type="ORF">GGD55_006127</name>
</gene>
<reference evidence="1 2" key="1">
    <citation type="submission" date="2020-08" db="EMBL/GenBank/DDBJ databases">
        <title>Genomic Encyclopedia of Type Strains, Phase IV (KMG-V): Genome sequencing to study the core and pangenomes of soil and plant-associated prokaryotes.</title>
        <authorList>
            <person name="Whitman W."/>
        </authorList>
    </citation>
    <scope>NUCLEOTIDE SEQUENCE [LARGE SCALE GENOMIC DNA]</scope>
    <source>
        <strain evidence="1 2">SEMIA 4084</strain>
    </source>
</reference>
<organism evidence="1 2">
    <name type="scientific">Rhizobium giardinii</name>
    <dbReference type="NCBI Taxonomy" id="56731"/>
    <lineage>
        <taxon>Bacteria</taxon>
        <taxon>Pseudomonadati</taxon>
        <taxon>Pseudomonadota</taxon>
        <taxon>Alphaproteobacteria</taxon>
        <taxon>Hyphomicrobiales</taxon>
        <taxon>Rhizobiaceae</taxon>
        <taxon>Rhizobium/Agrobacterium group</taxon>
        <taxon>Rhizobium</taxon>
    </lineage>
</organism>
<evidence type="ECO:0000313" key="2">
    <source>
        <dbReference type="Proteomes" id="UP000585507"/>
    </source>
</evidence>
<comment type="caution">
    <text evidence="1">The sequence shown here is derived from an EMBL/GenBank/DDBJ whole genome shotgun (WGS) entry which is preliminary data.</text>
</comment>
<dbReference type="InterPro" id="IPR010296">
    <property type="entry name" value="DUF899_thioredox"/>
</dbReference>
<dbReference type="Proteomes" id="UP000585507">
    <property type="component" value="Unassembled WGS sequence"/>
</dbReference>
<dbReference type="EMBL" id="JACHBK010000020">
    <property type="protein sequence ID" value="MBB5539377.1"/>
    <property type="molecule type" value="Genomic_DNA"/>
</dbReference>
<proteinExistence type="predicted"/>
<protein>
    <submittedName>
        <fullName evidence="1">Putative dithiol-disulfide oxidoreductase (DUF899 family)</fullName>
    </submittedName>
</protein>
<dbReference type="Pfam" id="PF05988">
    <property type="entry name" value="DUF899"/>
    <property type="match status" value="1"/>
</dbReference>